<dbReference type="Gene3D" id="1.10.443.10">
    <property type="entry name" value="Intergrase catalytic core"/>
    <property type="match status" value="1"/>
</dbReference>
<evidence type="ECO:0000313" key="2">
    <source>
        <dbReference type="EMBL" id="GAH90693.1"/>
    </source>
</evidence>
<dbReference type="InterPro" id="IPR011010">
    <property type="entry name" value="DNA_brk_join_enz"/>
</dbReference>
<reference evidence="2" key="1">
    <citation type="journal article" date="2014" name="Front. Microbiol.">
        <title>High frequency of phylogenetically diverse reductive dehalogenase-homologous genes in deep subseafloor sedimentary metagenomes.</title>
        <authorList>
            <person name="Kawai M."/>
            <person name="Futagami T."/>
            <person name="Toyoda A."/>
            <person name="Takaki Y."/>
            <person name="Nishi S."/>
            <person name="Hori S."/>
            <person name="Arai W."/>
            <person name="Tsubouchi T."/>
            <person name="Morono Y."/>
            <person name="Uchiyama I."/>
            <person name="Ito T."/>
            <person name="Fujiyama A."/>
            <person name="Inagaki F."/>
            <person name="Takami H."/>
        </authorList>
    </citation>
    <scope>NUCLEOTIDE SEQUENCE</scope>
    <source>
        <strain evidence="2">Expedition CK06-06</strain>
    </source>
</reference>
<proteinExistence type="predicted"/>
<dbReference type="AlphaFoldDB" id="X1L964"/>
<keyword evidence="1" id="KW-0233">DNA recombination</keyword>
<gene>
    <name evidence="2" type="ORF">S06H3_03058</name>
</gene>
<name>X1L964_9ZZZZ</name>
<evidence type="ECO:0008006" key="3">
    <source>
        <dbReference type="Google" id="ProtNLM"/>
    </source>
</evidence>
<dbReference type="SUPFAM" id="SSF56349">
    <property type="entry name" value="DNA breaking-rejoining enzymes"/>
    <property type="match status" value="1"/>
</dbReference>
<protein>
    <recommendedName>
        <fullName evidence="3">Tyr recombinase domain-containing protein</fullName>
    </recommendedName>
</protein>
<dbReference type="GO" id="GO:0003677">
    <property type="term" value="F:DNA binding"/>
    <property type="evidence" value="ECO:0007669"/>
    <property type="project" value="InterPro"/>
</dbReference>
<dbReference type="GO" id="GO:0015074">
    <property type="term" value="P:DNA integration"/>
    <property type="evidence" value="ECO:0007669"/>
    <property type="project" value="InterPro"/>
</dbReference>
<sequence>MSKPEPPEITGDKITIHTVKGGPLTTHLIPPEIVPYLEHFKPYATDYMSHMFLRMLDKVGIRVGAGYGWHSIRRALATELLLSDASALNILRFMRWSDASVKGEFGMLTIYAKKDQARIDQEIFKIHPFLPYWI</sequence>
<organism evidence="2">
    <name type="scientific">marine sediment metagenome</name>
    <dbReference type="NCBI Taxonomy" id="412755"/>
    <lineage>
        <taxon>unclassified sequences</taxon>
        <taxon>metagenomes</taxon>
        <taxon>ecological metagenomes</taxon>
    </lineage>
</organism>
<comment type="caution">
    <text evidence="2">The sequence shown here is derived from an EMBL/GenBank/DDBJ whole genome shotgun (WGS) entry which is preliminary data.</text>
</comment>
<dbReference type="EMBL" id="BARV01000958">
    <property type="protein sequence ID" value="GAH90693.1"/>
    <property type="molecule type" value="Genomic_DNA"/>
</dbReference>
<accession>X1L964</accession>
<evidence type="ECO:0000256" key="1">
    <source>
        <dbReference type="ARBA" id="ARBA00023172"/>
    </source>
</evidence>
<dbReference type="InterPro" id="IPR013762">
    <property type="entry name" value="Integrase-like_cat_sf"/>
</dbReference>
<dbReference type="GO" id="GO:0006310">
    <property type="term" value="P:DNA recombination"/>
    <property type="evidence" value="ECO:0007669"/>
    <property type="project" value="UniProtKB-KW"/>
</dbReference>